<protein>
    <recommendedName>
        <fullName evidence="1">DUF4166 domain-containing protein</fullName>
    </recommendedName>
</protein>
<evidence type="ECO:0000313" key="2">
    <source>
        <dbReference type="EMBL" id="SMC27508.1"/>
    </source>
</evidence>
<organism evidence="2 3">
    <name type="scientific">Andreprevotia lacus DSM 23236</name>
    <dbReference type="NCBI Taxonomy" id="1121001"/>
    <lineage>
        <taxon>Bacteria</taxon>
        <taxon>Pseudomonadati</taxon>
        <taxon>Pseudomonadota</taxon>
        <taxon>Betaproteobacteria</taxon>
        <taxon>Neisseriales</taxon>
        <taxon>Chitinibacteraceae</taxon>
        <taxon>Andreprevotia</taxon>
    </lineage>
</organism>
<evidence type="ECO:0000313" key="3">
    <source>
        <dbReference type="Proteomes" id="UP000192761"/>
    </source>
</evidence>
<dbReference type="EMBL" id="FWXD01000017">
    <property type="protein sequence ID" value="SMC27508.1"/>
    <property type="molecule type" value="Genomic_DNA"/>
</dbReference>
<reference evidence="2 3" key="1">
    <citation type="submission" date="2017-04" db="EMBL/GenBank/DDBJ databases">
        <authorList>
            <person name="Afonso C.L."/>
            <person name="Miller P.J."/>
            <person name="Scott M.A."/>
            <person name="Spackman E."/>
            <person name="Goraichik I."/>
            <person name="Dimitrov K.M."/>
            <person name="Suarez D.L."/>
            <person name="Swayne D.E."/>
        </authorList>
    </citation>
    <scope>NUCLEOTIDE SEQUENCE [LARGE SCALE GENOMIC DNA]</scope>
    <source>
        <strain evidence="2 3">DSM 23236</strain>
    </source>
</reference>
<dbReference type="OrthoDB" id="528778at2"/>
<accession>A0A1W1XVE8</accession>
<dbReference type="RefSeq" id="WP_084091509.1">
    <property type="nucleotide sequence ID" value="NZ_FWXD01000017.1"/>
</dbReference>
<evidence type="ECO:0000259" key="1">
    <source>
        <dbReference type="Pfam" id="PF13761"/>
    </source>
</evidence>
<dbReference type="AlphaFoldDB" id="A0A1W1XVE8"/>
<proteinExistence type="predicted"/>
<dbReference type="STRING" id="1121001.SAMN02745857_02883"/>
<dbReference type="Pfam" id="PF13761">
    <property type="entry name" value="DUF4166"/>
    <property type="match status" value="1"/>
</dbReference>
<sequence>MSTLYERVLGADYPRLAPLLQKLHREHEQHWQGEADVRWASQRWLRVLLWLGRLPAEGTRQPCSITLRERGKRELWQRSFGQRRMASTQHADGDTLYESFGPFRLQLASTRHRTTLEQHSVATRMLGMRLPARWALRVQAIEREYDGRLHFDVRIGIGPALDLLHYQGWLLPAGGAPCR</sequence>
<name>A0A1W1XVE8_9NEIS</name>
<gene>
    <name evidence="2" type="ORF">SAMN02745857_02883</name>
</gene>
<dbReference type="Proteomes" id="UP000192761">
    <property type="component" value="Unassembled WGS sequence"/>
</dbReference>
<dbReference type="InterPro" id="IPR025311">
    <property type="entry name" value="DUF4166"/>
</dbReference>
<keyword evidence="3" id="KW-1185">Reference proteome</keyword>
<feature type="domain" description="DUF4166" evidence="1">
    <location>
        <begin position="16"/>
        <end position="170"/>
    </location>
</feature>